<organism evidence="6 7">
    <name type="scientific">Methylobacterium terricola</name>
    <dbReference type="NCBI Taxonomy" id="2583531"/>
    <lineage>
        <taxon>Bacteria</taxon>
        <taxon>Pseudomonadati</taxon>
        <taxon>Pseudomonadota</taxon>
        <taxon>Alphaproteobacteria</taxon>
        <taxon>Hyphomicrobiales</taxon>
        <taxon>Methylobacteriaceae</taxon>
        <taxon>Methylobacterium</taxon>
    </lineage>
</organism>
<reference evidence="6 7" key="1">
    <citation type="submission" date="2019-06" db="EMBL/GenBank/DDBJ databases">
        <title>Genome of Methylobacterium sp. 17Sr1-39.</title>
        <authorList>
            <person name="Seo T."/>
        </authorList>
    </citation>
    <scope>NUCLEOTIDE SEQUENCE [LARGE SCALE GENOMIC DNA]</scope>
    <source>
        <strain evidence="6 7">17Sr1-39</strain>
    </source>
</reference>
<dbReference type="AlphaFoldDB" id="A0A5C4L9E2"/>
<evidence type="ECO:0000256" key="4">
    <source>
        <dbReference type="PROSITE-ProRule" id="PRU00169"/>
    </source>
</evidence>
<keyword evidence="1 4" id="KW-0597">Phosphoprotein</keyword>
<evidence type="ECO:0000259" key="5">
    <source>
        <dbReference type="PROSITE" id="PS50110"/>
    </source>
</evidence>
<evidence type="ECO:0000256" key="1">
    <source>
        <dbReference type="ARBA" id="ARBA00022553"/>
    </source>
</evidence>
<gene>
    <name evidence="6" type="ORF">FF100_27655</name>
</gene>
<evidence type="ECO:0000313" key="7">
    <source>
        <dbReference type="Proteomes" id="UP000305267"/>
    </source>
</evidence>
<evidence type="ECO:0000256" key="3">
    <source>
        <dbReference type="ARBA" id="ARBA00023163"/>
    </source>
</evidence>
<evidence type="ECO:0000313" key="6">
    <source>
        <dbReference type="EMBL" id="TNC09079.1"/>
    </source>
</evidence>
<dbReference type="Gene3D" id="3.40.50.2300">
    <property type="match status" value="1"/>
</dbReference>
<dbReference type="OrthoDB" id="9784719at2"/>
<evidence type="ECO:0000256" key="2">
    <source>
        <dbReference type="ARBA" id="ARBA00023015"/>
    </source>
</evidence>
<feature type="modified residue" description="4-aspartylphosphate" evidence="4">
    <location>
        <position position="58"/>
    </location>
</feature>
<feature type="domain" description="Response regulatory" evidence="5">
    <location>
        <begin position="8"/>
        <end position="121"/>
    </location>
</feature>
<name>A0A5C4L9E2_9HYPH</name>
<dbReference type="InterPro" id="IPR011006">
    <property type="entry name" value="CheY-like_superfamily"/>
</dbReference>
<comment type="caution">
    <text evidence="6">The sequence shown here is derived from an EMBL/GenBank/DDBJ whole genome shotgun (WGS) entry which is preliminary data.</text>
</comment>
<dbReference type="Pfam" id="PF00072">
    <property type="entry name" value="Response_reg"/>
    <property type="match status" value="1"/>
</dbReference>
<dbReference type="Proteomes" id="UP000305267">
    <property type="component" value="Unassembled WGS sequence"/>
</dbReference>
<dbReference type="PANTHER" id="PTHR44591">
    <property type="entry name" value="STRESS RESPONSE REGULATOR PROTEIN 1"/>
    <property type="match status" value="1"/>
</dbReference>
<sequence>MPLKPGAVALVAEDEPLVRMEAADVLGDAGFDVLEASTTPAALAFLEMHPEITLLFTDVVMPGPIDGLALAHEVRRRWAEVKIIIVSGRVTPDPAQLPEGARFLEKPYDPNRVARMVREMGLRPTT</sequence>
<keyword evidence="2" id="KW-0805">Transcription regulation</keyword>
<dbReference type="InterPro" id="IPR050595">
    <property type="entry name" value="Bact_response_regulator"/>
</dbReference>
<keyword evidence="3" id="KW-0804">Transcription</keyword>
<keyword evidence="7" id="KW-1185">Reference proteome</keyword>
<protein>
    <submittedName>
        <fullName evidence="6">Response regulator</fullName>
    </submittedName>
</protein>
<dbReference type="SUPFAM" id="SSF52172">
    <property type="entry name" value="CheY-like"/>
    <property type="match status" value="1"/>
</dbReference>
<dbReference type="InterPro" id="IPR001789">
    <property type="entry name" value="Sig_transdc_resp-reg_receiver"/>
</dbReference>
<proteinExistence type="predicted"/>
<dbReference type="PROSITE" id="PS50110">
    <property type="entry name" value="RESPONSE_REGULATORY"/>
    <property type="match status" value="1"/>
</dbReference>
<dbReference type="EMBL" id="VDDA01000019">
    <property type="protein sequence ID" value="TNC09079.1"/>
    <property type="molecule type" value="Genomic_DNA"/>
</dbReference>
<dbReference type="SMART" id="SM00448">
    <property type="entry name" value="REC"/>
    <property type="match status" value="1"/>
</dbReference>
<dbReference type="GO" id="GO:0000160">
    <property type="term" value="P:phosphorelay signal transduction system"/>
    <property type="evidence" value="ECO:0007669"/>
    <property type="project" value="InterPro"/>
</dbReference>
<accession>A0A5C4L9E2</accession>
<dbReference type="PANTHER" id="PTHR44591:SF3">
    <property type="entry name" value="RESPONSE REGULATORY DOMAIN-CONTAINING PROTEIN"/>
    <property type="match status" value="1"/>
</dbReference>
<dbReference type="RefSeq" id="WP_139038980.1">
    <property type="nucleotide sequence ID" value="NZ_VDDA01000019.1"/>
</dbReference>